<dbReference type="PANTHER" id="PTHR42879:SF6">
    <property type="entry name" value="NADPH-DEPENDENT REDUCTASE BACG"/>
    <property type="match status" value="1"/>
</dbReference>
<keyword evidence="2" id="KW-0560">Oxidoreductase</keyword>
<dbReference type="InterPro" id="IPR050259">
    <property type="entry name" value="SDR"/>
</dbReference>
<dbReference type="Gene3D" id="3.40.50.720">
    <property type="entry name" value="NAD(P)-binding Rossmann-like Domain"/>
    <property type="match status" value="1"/>
</dbReference>
<accession>A0A2W6A1M3</accession>
<evidence type="ECO:0000256" key="2">
    <source>
        <dbReference type="ARBA" id="ARBA00023002"/>
    </source>
</evidence>
<reference evidence="3 4" key="1">
    <citation type="journal article" date="2017" name="Nature">
        <title>Atmospheric trace gases support primary production in Antarctic desert surface soil.</title>
        <authorList>
            <person name="Ji M."/>
            <person name="Greening C."/>
            <person name="Vanwonterghem I."/>
            <person name="Carere C.R."/>
            <person name="Bay S.K."/>
            <person name="Steen J.A."/>
            <person name="Montgomery K."/>
            <person name="Lines T."/>
            <person name="Beardall J."/>
            <person name="van Dorst J."/>
            <person name="Snape I."/>
            <person name="Stott M.B."/>
            <person name="Hugenholtz P."/>
            <person name="Ferrari B.C."/>
        </authorList>
    </citation>
    <scope>NUCLEOTIDE SEQUENCE [LARGE SCALE GENOMIC DNA]</scope>
    <source>
        <strain evidence="3">RRmetagenome_bin12</strain>
    </source>
</reference>
<dbReference type="FunFam" id="3.40.50.720:FF:000084">
    <property type="entry name" value="Short-chain dehydrogenase reductase"/>
    <property type="match status" value="1"/>
</dbReference>
<evidence type="ECO:0000256" key="1">
    <source>
        <dbReference type="ARBA" id="ARBA00006484"/>
    </source>
</evidence>
<name>A0A2W6A1M3_9BACT</name>
<dbReference type="SUPFAM" id="SSF51735">
    <property type="entry name" value="NAD(P)-binding Rossmann-fold domains"/>
    <property type="match status" value="1"/>
</dbReference>
<protein>
    <submittedName>
        <fullName evidence="3">3-oxoacyl-ACP reductase</fullName>
    </submittedName>
</protein>
<comment type="caution">
    <text evidence="3">The sequence shown here is derived from an EMBL/GenBank/DDBJ whole genome shotgun (WGS) entry which is preliminary data.</text>
</comment>
<evidence type="ECO:0000313" key="3">
    <source>
        <dbReference type="EMBL" id="PZR79368.1"/>
    </source>
</evidence>
<dbReference type="InterPro" id="IPR002347">
    <property type="entry name" value="SDR_fam"/>
</dbReference>
<dbReference type="Pfam" id="PF13561">
    <property type="entry name" value="adh_short_C2"/>
    <property type="match status" value="1"/>
</dbReference>
<dbReference type="PRINTS" id="PR00081">
    <property type="entry name" value="GDHRDH"/>
</dbReference>
<organism evidence="3 4">
    <name type="scientific">Candidatus Aeolococcus gillhamiae</name>
    <dbReference type="NCBI Taxonomy" id="3127015"/>
    <lineage>
        <taxon>Bacteria</taxon>
        <taxon>Bacillati</taxon>
        <taxon>Candidatus Dormiibacterota</taxon>
        <taxon>Candidatus Dormibacteria</taxon>
        <taxon>Candidatus Aeolococcales</taxon>
        <taxon>Candidatus Aeolococcaceae</taxon>
        <taxon>Candidatus Aeolococcus</taxon>
    </lineage>
</organism>
<evidence type="ECO:0000313" key="4">
    <source>
        <dbReference type="Proteomes" id="UP000248724"/>
    </source>
</evidence>
<dbReference type="Proteomes" id="UP000248724">
    <property type="component" value="Unassembled WGS sequence"/>
</dbReference>
<comment type="similarity">
    <text evidence="1">Belongs to the short-chain dehydrogenases/reductases (SDR) family.</text>
</comment>
<dbReference type="GO" id="GO:0016491">
    <property type="term" value="F:oxidoreductase activity"/>
    <property type="evidence" value="ECO:0007669"/>
    <property type="project" value="UniProtKB-KW"/>
</dbReference>
<dbReference type="EMBL" id="QHBU01000211">
    <property type="protein sequence ID" value="PZR79368.1"/>
    <property type="molecule type" value="Genomic_DNA"/>
</dbReference>
<proteinExistence type="inferred from homology"/>
<dbReference type="InterPro" id="IPR036291">
    <property type="entry name" value="NAD(P)-bd_dom_sf"/>
</dbReference>
<sequence length="313" mass="32589">MMSLTATRGPGPAESNRVMNVAIVRILGQRHAHPGVRTRHDQTSRTLDCTGDGHVELGLRGRTAFVAAASNGIGKGVALGFAAEGCDVGICARNGEALDSVALQIRAAGVRATPAVADVTDVDAVRVAIQETVEATGRLDALVVNAGGPPPGHFADVGDEQWEQAFQLTLMSAVHLVREALPALRRSDAASILFLASWSVKQPIDGLLLSNSIRGAVNGLAKTLANELAPAVRVNSILTGRIRTERTEALASHNHPTADVDTVLAQEAKAIPMQRFGTVEELARVAVFLSSPAASYVSGVALPVDAGVIQAVM</sequence>
<dbReference type="AlphaFoldDB" id="A0A2W6A1M3"/>
<dbReference type="PANTHER" id="PTHR42879">
    <property type="entry name" value="3-OXOACYL-(ACYL-CARRIER-PROTEIN) REDUCTASE"/>
    <property type="match status" value="1"/>
</dbReference>
<gene>
    <name evidence="3" type="ORF">DLM65_11000</name>
</gene>